<protein>
    <submittedName>
        <fullName evidence="2">Uncharacterized protein</fullName>
    </submittedName>
</protein>
<dbReference type="AlphaFoldDB" id="A0AAD6V679"/>
<dbReference type="Gene3D" id="2.80.10.50">
    <property type="match status" value="1"/>
</dbReference>
<dbReference type="CDD" id="cd23714">
    <property type="entry name" value="beta-trefoil_Ricin_MtaL"/>
    <property type="match status" value="1"/>
</dbReference>
<gene>
    <name evidence="2" type="ORF">GGX14DRAFT_648088</name>
</gene>
<sequence length="194" mass="20701">MFSKIFTLGLTALTLVGAAPATGFQSPMGISCSFNVQTTGATGSAGGLEPGRYLILDVPRNIQLRSYTEDEPVFVSLTKEFPGPFGEWEVKPAREGAFTIWNAGLGSPVYVGNDKTIIAGHARTEVPFAIEAAGGGVFVIKSVNENLVWTRTTPNSVRSEACYQFDLSLVPYLSVPTGAAPAGKRRRSAEVEIR</sequence>
<dbReference type="EMBL" id="JARJCW010000049">
    <property type="protein sequence ID" value="KAJ7203853.1"/>
    <property type="molecule type" value="Genomic_DNA"/>
</dbReference>
<dbReference type="Proteomes" id="UP001219525">
    <property type="component" value="Unassembled WGS sequence"/>
</dbReference>
<evidence type="ECO:0000313" key="2">
    <source>
        <dbReference type="EMBL" id="KAJ7203853.1"/>
    </source>
</evidence>
<comment type="caution">
    <text evidence="2">The sequence shown here is derived from an EMBL/GenBank/DDBJ whole genome shotgun (WGS) entry which is preliminary data.</text>
</comment>
<dbReference type="PROSITE" id="PS51257">
    <property type="entry name" value="PROKAR_LIPOPROTEIN"/>
    <property type="match status" value="1"/>
</dbReference>
<proteinExistence type="predicted"/>
<keyword evidence="1" id="KW-0732">Signal</keyword>
<name>A0AAD6V679_9AGAR</name>
<evidence type="ECO:0000256" key="1">
    <source>
        <dbReference type="SAM" id="SignalP"/>
    </source>
</evidence>
<keyword evidence="3" id="KW-1185">Reference proteome</keyword>
<reference evidence="2" key="1">
    <citation type="submission" date="2023-03" db="EMBL/GenBank/DDBJ databases">
        <title>Massive genome expansion in bonnet fungi (Mycena s.s.) driven by repeated elements and novel gene families across ecological guilds.</title>
        <authorList>
            <consortium name="Lawrence Berkeley National Laboratory"/>
            <person name="Harder C.B."/>
            <person name="Miyauchi S."/>
            <person name="Viragh M."/>
            <person name="Kuo A."/>
            <person name="Thoen E."/>
            <person name="Andreopoulos B."/>
            <person name="Lu D."/>
            <person name="Skrede I."/>
            <person name="Drula E."/>
            <person name="Henrissat B."/>
            <person name="Morin E."/>
            <person name="Kohler A."/>
            <person name="Barry K."/>
            <person name="LaButti K."/>
            <person name="Morin E."/>
            <person name="Salamov A."/>
            <person name="Lipzen A."/>
            <person name="Mereny Z."/>
            <person name="Hegedus B."/>
            <person name="Baldrian P."/>
            <person name="Stursova M."/>
            <person name="Weitz H."/>
            <person name="Taylor A."/>
            <person name="Grigoriev I.V."/>
            <person name="Nagy L.G."/>
            <person name="Martin F."/>
            <person name="Kauserud H."/>
        </authorList>
    </citation>
    <scope>NUCLEOTIDE SEQUENCE</scope>
    <source>
        <strain evidence="2">9144</strain>
    </source>
</reference>
<organism evidence="2 3">
    <name type="scientific">Mycena pura</name>
    <dbReference type="NCBI Taxonomy" id="153505"/>
    <lineage>
        <taxon>Eukaryota</taxon>
        <taxon>Fungi</taxon>
        <taxon>Dikarya</taxon>
        <taxon>Basidiomycota</taxon>
        <taxon>Agaricomycotina</taxon>
        <taxon>Agaricomycetes</taxon>
        <taxon>Agaricomycetidae</taxon>
        <taxon>Agaricales</taxon>
        <taxon>Marasmiineae</taxon>
        <taxon>Mycenaceae</taxon>
        <taxon>Mycena</taxon>
    </lineage>
</organism>
<accession>A0AAD6V679</accession>
<evidence type="ECO:0000313" key="3">
    <source>
        <dbReference type="Proteomes" id="UP001219525"/>
    </source>
</evidence>
<feature type="chain" id="PRO_5042168657" evidence="1">
    <location>
        <begin position="19"/>
        <end position="194"/>
    </location>
</feature>
<feature type="signal peptide" evidence="1">
    <location>
        <begin position="1"/>
        <end position="18"/>
    </location>
</feature>